<feature type="transmembrane region" description="Helical" evidence="2">
    <location>
        <begin position="21"/>
        <end position="42"/>
    </location>
</feature>
<dbReference type="PANTHER" id="PTHR48175">
    <property type="entry name" value="OS04G0581700 PROTEIN"/>
    <property type="match status" value="1"/>
</dbReference>
<name>V4MPG2_EUTSA</name>
<gene>
    <name evidence="3" type="ORF">EUTSA_v10009221mg</name>
</gene>
<dbReference type="GO" id="GO:0009061">
    <property type="term" value="P:anaerobic respiration"/>
    <property type="evidence" value="ECO:0007669"/>
    <property type="project" value="EnsemblPlants"/>
</dbReference>
<proteinExistence type="predicted"/>
<keyword evidence="2" id="KW-0812">Transmembrane</keyword>
<dbReference type="STRING" id="72664.V4MPG2"/>
<dbReference type="eggNOG" id="ENOG502SDMG">
    <property type="taxonomic scope" value="Eukaryota"/>
</dbReference>
<dbReference type="Gramene" id="ESQ33481">
    <property type="protein sequence ID" value="ESQ33481"/>
    <property type="gene ID" value="EUTSA_v10009221mg"/>
</dbReference>
<dbReference type="Proteomes" id="UP000030689">
    <property type="component" value="Unassembled WGS sequence"/>
</dbReference>
<evidence type="ECO:0000256" key="2">
    <source>
        <dbReference type="SAM" id="Phobius"/>
    </source>
</evidence>
<sequence length="86" mass="9926">MKSKHTQRKKKKKKIKNNTRMLMVSVLADMLKEYTVVLAGVLEHLFSQAPFPRRIRLHILYSLPFHSSDSSLPLLLPSPPPYSRPS</sequence>
<keyword evidence="4" id="KW-1185">Reference proteome</keyword>
<feature type="compositionally biased region" description="Pro residues" evidence="1">
    <location>
        <begin position="76"/>
        <end position="86"/>
    </location>
</feature>
<dbReference type="OMA" id="NNTRMLM"/>
<dbReference type="PANTHER" id="PTHR48175:SF3">
    <property type="entry name" value="OS04G0581700 PROTEIN"/>
    <property type="match status" value="1"/>
</dbReference>
<dbReference type="EMBL" id="KI517683">
    <property type="protein sequence ID" value="ESQ33481.1"/>
    <property type="molecule type" value="Genomic_DNA"/>
</dbReference>
<organism evidence="3 4">
    <name type="scientific">Eutrema salsugineum</name>
    <name type="common">Saltwater cress</name>
    <name type="synonym">Sisymbrium salsugineum</name>
    <dbReference type="NCBI Taxonomy" id="72664"/>
    <lineage>
        <taxon>Eukaryota</taxon>
        <taxon>Viridiplantae</taxon>
        <taxon>Streptophyta</taxon>
        <taxon>Embryophyta</taxon>
        <taxon>Tracheophyta</taxon>
        <taxon>Spermatophyta</taxon>
        <taxon>Magnoliopsida</taxon>
        <taxon>eudicotyledons</taxon>
        <taxon>Gunneridae</taxon>
        <taxon>Pentapetalae</taxon>
        <taxon>rosids</taxon>
        <taxon>malvids</taxon>
        <taxon>Brassicales</taxon>
        <taxon>Brassicaceae</taxon>
        <taxon>Eutremeae</taxon>
        <taxon>Eutrema</taxon>
    </lineage>
</organism>
<accession>V4MPG2</accession>
<protein>
    <submittedName>
        <fullName evidence="3">Uncharacterized protein</fullName>
    </submittedName>
</protein>
<dbReference type="KEGG" id="eus:EUTSA_v10009221mg"/>
<evidence type="ECO:0000256" key="1">
    <source>
        <dbReference type="SAM" id="MobiDB-lite"/>
    </source>
</evidence>
<keyword evidence="2" id="KW-0472">Membrane</keyword>
<reference evidence="3 4" key="1">
    <citation type="journal article" date="2013" name="Front. Plant Sci.">
        <title>The Reference Genome of the Halophytic Plant Eutrema salsugineum.</title>
        <authorList>
            <person name="Yang R."/>
            <person name="Jarvis D.E."/>
            <person name="Chen H."/>
            <person name="Beilstein M.A."/>
            <person name="Grimwood J."/>
            <person name="Jenkins J."/>
            <person name="Shu S."/>
            <person name="Prochnik S."/>
            <person name="Xin M."/>
            <person name="Ma C."/>
            <person name="Schmutz J."/>
            <person name="Wing R.A."/>
            <person name="Mitchell-Olds T."/>
            <person name="Schumaker K.S."/>
            <person name="Wang X."/>
        </authorList>
    </citation>
    <scope>NUCLEOTIDE SEQUENCE [LARGE SCALE GENOMIC DNA]</scope>
</reference>
<dbReference type="AlphaFoldDB" id="V4MPG2"/>
<evidence type="ECO:0000313" key="4">
    <source>
        <dbReference type="Proteomes" id="UP000030689"/>
    </source>
</evidence>
<feature type="region of interest" description="Disordered" evidence="1">
    <location>
        <begin position="67"/>
        <end position="86"/>
    </location>
</feature>
<evidence type="ECO:0000313" key="3">
    <source>
        <dbReference type="EMBL" id="ESQ33481.1"/>
    </source>
</evidence>
<keyword evidence="2" id="KW-1133">Transmembrane helix</keyword>